<feature type="transmembrane region" description="Helical" evidence="7">
    <location>
        <begin position="391"/>
        <end position="410"/>
    </location>
</feature>
<dbReference type="GO" id="GO:0016491">
    <property type="term" value="F:oxidoreductase activity"/>
    <property type="evidence" value="ECO:0007669"/>
    <property type="project" value="UniProtKB-KW"/>
</dbReference>
<feature type="transmembrane region" description="Helical" evidence="7">
    <location>
        <begin position="32"/>
        <end position="51"/>
    </location>
</feature>
<dbReference type="InterPro" id="IPR052175">
    <property type="entry name" value="ComplexI-like_HydComp"/>
</dbReference>
<feature type="transmembrane region" description="Helical" evidence="7">
    <location>
        <begin position="212"/>
        <end position="237"/>
    </location>
</feature>
<feature type="domain" description="NADH:quinone oxidoreductase/Mrp antiporter transmembrane" evidence="8">
    <location>
        <begin position="137"/>
        <end position="423"/>
    </location>
</feature>
<feature type="transmembrane region" description="Helical" evidence="7">
    <location>
        <begin position="278"/>
        <end position="300"/>
    </location>
</feature>
<name>T0ZZV9_9ZZZZ</name>
<keyword evidence="3 7" id="KW-0812">Transmembrane</keyword>
<dbReference type="PRINTS" id="PR01434">
    <property type="entry name" value="NADHDHGNASE5"/>
</dbReference>
<dbReference type="NCBIfam" id="NF005086">
    <property type="entry name" value="PRK06521.1"/>
    <property type="match status" value="1"/>
</dbReference>
<feature type="transmembrane region" description="Helical" evidence="7">
    <location>
        <begin position="354"/>
        <end position="371"/>
    </location>
</feature>
<dbReference type="EMBL" id="AUZZ01009059">
    <property type="protein sequence ID" value="EQD35080.1"/>
    <property type="molecule type" value="Genomic_DNA"/>
</dbReference>
<organism evidence="9">
    <name type="scientific">mine drainage metagenome</name>
    <dbReference type="NCBI Taxonomy" id="410659"/>
    <lineage>
        <taxon>unclassified sequences</taxon>
        <taxon>metagenomes</taxon>
        <taxon>ecological metagenomes</taxon>
    </lineage>
</organism>
<dbReference type="PANTHER" id="PTHR42682:SF3">
    <property type="entry name" value="FORMATE HYDROGENLYASE SUBUNIT 3-RELATED"/>
    <property type="match status" value="1"/>
</dbReference>
<feature type="transmembrane region" description="Helical" evidence="7">
    <location>
        <begin position="83"/>
        <end position="105"/>
    </location>
</feature>
<keyword evidence="2" id="KW-1003">Cell membrane</keyword>
<keyword evidence="5" id="KW-0560">Oxidoreductase</keyword>
<feature type="transmembrane region" description="Helical" evidence="7">
    <location>
        <begin position="478"/>
        <end position="496"/>
    </location>
</feature>
<sequence>MMLAALALPLAGVAVLAALASAAVSPAAARWPRVLSWLSFPLLGVCALAALGAGIDALWFGGVHHAVLPLGLPWLPWQVQVDPLAGVFLLILGAVLLAAAVYGPGYAREFRNGRDSLAALGVFTALFVVGMLGVLLAADAFLFMVAWELMSLASYFLVAFQHEQAEHRHAAFLYLLLAHVAGLAILLAFGVLAATSGSFSFAVMRATHPDAFWAAVAFALALLGFGTKAGLAPLHVWLPEAHPAAPSHISALMSAVMLKVALYGFLRVVFDLLGPPQWGFGVTLVLVGGGTAVLGVLLALQQTDLKRLLAYSSIENLGIIFLALGLAQIFQAAGHPALAALALVAALYQALNHALLKGLLFLGAGAVLHGAHERSLDHLGGLLRRMPRTGWFFLIGCLGMAAVPPLNGFVSEWLTFQAALQAWQLHDSLLRILVPLAAAALALTAALGAAVFVRAFGTAFLGRARSRQARRAHEVGRGMLAGQALLILGIAITALLPGPVLGLLARAATQLTGATVTGDGWLWLTPISPSAASYSPLPILAVLLIVGALGVALLRPRRRAAVRRTVPWDCGFAPPTPRMQYSAAGFAQPQRRVFAPLYALHEQVTPGRYELDIGDRAWRRLYLPLGALTDRAADLARRMQAGHVRRYLAWSLITLLVLLWIVS</sequence>
<evidence type="ECO:0000259" key="8">
    <source>
        <dbReference type="Pfam" id="PF00361"/>
    </source>
</evidence>
<comment type="subcellular location">
    <subcellularLocation>
        <location evidence="1">Cell membrane</location>
        <topology evidence="1">Multi-pass membrane protein</topology>
    </subcellularLocation>
</comment>
<protein>
    <submittedName>
        <fullName evidence="9">Hydrogenase 4 subunit B</fullName>
    </submittedName>
</protein>
<dbReference type="GO" id="GO:0005886">
    <property type="term" value="C:plasma membrane"/>
    <property type="evidence" value="ECO:0007669"/>
    <property type="project" value="UniProtKB-SubCell"/>
</dbReference>
<evidence type="ECO:0000256" key="6">
    <source>
        <dbReference type="ARBA" id="ARBA00023136"/>
    </source>
</evidence>
<keyword evidence="6 7" id="KW-0472">Membrane</keyword>
<evidence type="ECO:0000256" key="2">
    <source>
        <dbReference type="ARBA" id="ARBA00022475"/>
    </source>
</evidence>
<evidence type="ECO:0000256" key="7">
    <source>
        <dbReference type="SAM" id="Phobius"/>
    </source>
</evidence>
<accession>T0ZZV9</accession>
<dbReference type="AlphaFoldDB" id="T0ZZV9"/>
<evidence type="ECO:0000313" key="9">
    <source>
        <dbReference type="EMBL" id="EQD35080.1"/>
    </source>
</evidence>
<dbReference type="InterPro" id="IPR001750">
    <property type="entry name" value="ND/Mrp_TM"/>
</dbReference>
<proteinExistence type="predicted"/>
<keyword evidence="4 7" id="KW-1133">Transmembrane helix</keyword>
<feature type="transmembrane region" description="Helical" evidence="7">
    <location>
        <begin position="430"/>
        <end position="457"/>
    </location>
</feature>
<feature type="transmembrane region" description="Helical" evidence="7">
    <location>
        <begin position="249"/>
        <end position="266"/>
    </location>
</feature>
<feature type="transmembrane region" description="Helical" evidence="7">
    <location>
        <begin position="117"/>
        <end position="135"/>
    </location>
</feature>
<reference evidence="9" key="1">
    <citation type="submission" date="2013-08" db="EMBL/GenBank/DDBJ databases">
        <authorList>
            <person name="Mendez C."/>
            <person name="Richter M."/>
            <person name="Ferrer M."/>
            <person name="Sanchez J."/>
        </authorList>
    </citation>
    <scope>NUCLEOTIDE SEQUENCE</scope>
</reference>
<evidence type="ECO:0000256" key="3">
    <source>
        <dbReference type="ARBA" id="ARBA00022692"/>
    </source>
</evidence>
<feature type="transmembrane region" description="Helical" evidence="7">
    <location>
        <begin position="172"/>
        <end position="192"/>
    </location>
</feature>
<gene>
    <name evidence="9" type="ORF">B2A_12554</name>
</gene>
<evidence type="ECO:0000256" key="5">
    <source>
        <dbReference type="ARBA" id="ARBA00023002"/>
    </source>
</evidence>
<dbReference type="Pfam" id="PF00361">
    <property type="entry name" value="Proton_antipo_M"/>
    <property type="match status" value="1"/>
</dbReference>
<feature type="transmembrane region" description="Helical" evidence="7">
    <location>
        <begin position="647"/>
        <end position="662"/>
    </location>
</feature>
<evidence type="ECO:0000256" key="1">
    <source>
        <dbReference type="ARBA" id="ARBA00004651"/>
    </source>
</evidence>
<dbReference type="PANTHER" id="PTHR42682">
    <property type="entry name" value="HYDROGENASE-4 COMPONENT F"/>
    <property type="match status" value="1"/>
</dbReference>
<feature type="transmembrane region" description="Helical" evidence="7">
    <location>
        <begin position="531"/>
        <end position="554"/>
    </location>
</feature>
<comment type="caution">
    <text evidence="9">The sequence shown here is derived from an EMBL/GenBank/DDBJ whole genome shotgun (WGS) entry which is preliminary data.</text>
</comment>
<reference evidence="9" key="2">
    <citation type="journal article" date="2014" name="ISME J.">
        <title>Microbial stratification in low pH oxic and suboxic macroscopic growths along an acid mine drainage.</title>
        <authorList>
            <person name="Mendez-Garcia C."/>
            <person name="Mesa V."/>
            <person name="Sprenger R.R."/>
            <person name="Richter M."/>
            <person name="Diez M.S."/>
            <person name="Solano J."/>
            <person name="Bargiela R."/>
            <person name="Golyshina O.V."/>
            <person name="Manteca A."/>
            <person name="Ramos J.L."/>
            <person name="Gallego J.R."/>
            <person name="Llorente I."/>
            <person name="Martins Dos Santos V.A."/>
            <person name="Jensen O.N."/>
            <person name="Pelaez A.I."/>
            <person name="Sanchez J."/>
            <person name="Ferrer M."/>
        </authorList>
    </citation>
    <scope>NUCLEOTIDE SEQUENCE</scope>
</reference>
<feature type="transmembrane region" description="Helical" evidence="7">
    <location>
        <begin position="141"/>
        <end position="160"/>
    </location>
</feature>
<evidence type="ECO:0000256" key="4">
    <source>
        <dbReference type="ARBA" id="ARBA00022989"/>
    </source>
</evidence>